<evidence type="ECO:0000313" key="10">
    <source>
        <dbReference type="Proteomes" id="UP000192468"/>
    </source>
</evidence>
<comment type="subcellular location">
    <subcellularLocation>
        <location evidence="1">Membrane</location>
        <topology evidence="1">Multi-pass membrane protein</topology>
    </subcellularLocation>
</comment>
<evidence type="ECO:0000313" key="9">
    <source>
        <dbReference type="EMBL" id="SMC28287.1"/>
    </source>
</evidence>
<feature type="transmembrane region" description="Helical" evidence="8">
    <location>
        <begin position="34"/>
        <end position="52"/>
    </location>
</feature>
<sequence>MREKITAHQFLSIMILIPFGSAVLFFLVPDEKQNIWIALLLYSAFDLILQFIYTNLYKNFPGDTPVTYMPKIYGKILGSCISMAYILYFLYLSGRVLRDFLELIQSFTLPRTPIILTGILLTITITYGVYKGLENLGSLSEIFIIVILISLAFLWVLTFITGGILRTEHLLPILEDGFLPVAKNGWSLLSFPYGEFIITTMFYPYVLQQNKIRKACFLGCISEGLILAINNILFIVTLGVFFASVNNFPLLESLRLVRIGEFISRLDILFIILLLECGFFKISLTLYASILGAVQLFNINKHWGLICILFGILMLTTSLSIATNYPEHIKIGLDIIINKINLPLQVYIPTFTFLFLNFKKLLHLKKNT</sequence>
<comment type="similarity">
    <text evidence="2">Belongs to the amino acid-polyamine-organocation (APC) superfamily. Spore germination protein (SGP) (TC 2.A.3.9) family.</text>
</comment>
<evidence type="ECO:0000256" key="5">
    <source>
        <dbReference type="ARBA" id="ARBA00022692"/>
    </source>
</evidence>
<evidence type="ECO:0000256" key="3">
    <source>
        <dbReference type="ARBA" id="ARBA00022448"/>
    </source>
</evidence>
<gene>
    <name evidence="9" type="ORF">SAMN02745134_03458</name>
</gene>
<dbReference type="NCBIfam" id="TIGR00912">
    <property type="entry name" value="2A0309"/>
    <property type="match status" value="1"/>
</dbReference>
<evidence type="ECO:0000256" key="1">
    <source>
        <dbReference type="ARBA" id="ARBA00004141"/>
    </source>
</evidence>
<evidence type="ECO:0000256" key="8">
    <source>
        <dbReference type="SAM" id="Phobius"/>
    </source>
</evidence>
<dbReference type="EMBL" id="FWXH01000023">
    <property type="protein sequence ID" value="SMC28287.1"/>
    <property type="molecule type" value="Genomic_DNA"/>
</dbReference>
<feature type="transmembrane region" description="Helical" evidence="8">
    <location>
        <begin position="227"/>
        <end position="248"/>
    </location>
</feature>
<feature type="transmembrane region" description="Helical" evidence="8">
    <location>
        <begin position="185"/>
        <end position="206"/>
    </location>
</feature>
<dbReference type="InterPro" id="IPR004761">
    <property type="entry name" value="Spore_GerAB"/>
</dbReference>
<keyword evidence="10" id="KW-1185">Reference proteome</keyword>
<dbReference type="OrthoDB" id="1891864at2"/>
<name>A0A1W1XWP1_9CLOT</name>
<dbReference type="PANTHER" id="PTHR34975:SF2">
    <property type="entry name" value="SPORE GERMINATION PROTEIN A2"/>
    <property type="match status" value="1"/>
</dbReference>
<evidence type="ECO:0000256" key="4">
    <source>
        <dbReference type="ARBA" id="ARBA00022544"/>
    </source>
</evidence>
<dbReference type="GO" id="GO:0009847">
    <property type="term" value="P:spore germination"/>
    <property type="evidence" value="ECO:0007669"/>
    <property type="project" value="InterPro"/>
</dbReference>
<keyword evidence="5 8" id="KW-0812">Transmembrane</keyword>
<reference evidence="9 10" key="1">
    <citation type="submission" date="2017-04" db="EMBL/GenBank/DDBJ databases">
        <authorList>
            <person name="Afonso C.L."/>
            <person name="Miller P.J."/>
            <person name="Scott M.A."/>
            <person name="Spackman E."/>
            <person name="Goraichik I."/>
            <person name="Dimitrov K.M."/>
            <person name="Suarez D.L."/>
            <person name="Swayne D.E."/>
        </authorList>
    </citation>
    <scope>NUCLEOTIDE SEQUENCE [LARGE SCALE GENOMIC DNA]</scope>
    <source>
        <strain evidence="9 10">DSM 12555</strain>
    </source>
</reference>
<accession>A0A1W1XWP1</accession>
<dbReference type="STRING" id="1121291.SAMN02745134_03458"/>
<keyword evidence="3" id="KW-0813">Transport</keyword>
<dbReference type="Pfam" id="PF03845">
    <property type="entry name" value="Spore_permease"/>
    <property type="match status" value="1"/>
</dbReference>
<feature type="transmembrane region" description="Helical" evidence="8">
    <location>
        <begin position="112"/>
        <end position="130"/>
    </location>
</feature>
<dbReference type="Proteomes" id="UP000192468">
    <property type="component" value="Unassembled WGS sequence"/>
</dbReference>
<feature type="transmembrane region" description="Helical" evidence="8">
    <location>
        <begin position="7"/>
        <end position="28"/>
    </location>
</feature>
<organism evidence="9 10">
    <name type="scientific">Clostridium acidisoli DSM 12555</name>
    <dbReference type="NCBI Taxonomy" id="1121291"/>
    <lineage>
        <taxon>Bacteria</taxon>
        <taxon>Bacillati</taxon>
        <taxon>Bacillota</taxon>
        <taxon>Clostridia</taxon>
        <taxon>Eubacteriales</taxon>
        <taxon>Clostridiaceae</taxon>
        <taxon>Clostridium</taxon>
    </lineage>
</organism>
<feature type="transmembrane region" description="Helical" evidence="8">
    <location>
        <begin position="303"/>
        <end position="322"/>
    </location>
</feature>
<feature type="transmembrane region" description="Helical" evidence="8">
    <location>
        <begin position="72"/>
        <end position="92"/>
    </location>
</feature>
<keyword evidence="4" id="KW-0309">Germination</keyword>
<feature type="transmembrane region" description="Helical" evidence="8">
    <location>
        <begin position="142"/>
        <end position="165"/>
    </location>
</feature>
<feature type="transmembrane region" description="Helical" evidence="8">
    <location>
        <begin position="268"/>
        <end position="291"/>
    </location>
</feature>
<dbReference type="AlphaFoldDB" id="A0A1W1XWP1"/>
<dbReference type="GO" id="GO:0016020">
    <property type="term" value="C:membrane"/>
    <property type="evidence" value="ECO:0007669"/>
    <property type="project" value="UniProtKB-SubCell"/>
</dbReference>
<evidence type="ECO:0000256" key="6">
    <source>
        <dbReference type="ARBA" id="ARBA00022989"/>
    </source>
</evidence>
<feature type="transmembrane region" description="Helical" evidence="8">
    <location>
        <begin position="342"/>
        <end position="358"/>
    </location>
</feature>
<keyword evidence="7 8" id="KW-0472">Membrane</keyword>
<keyword evidence="6 8" id="KW-1133">Transmembrane helix</keyword>
<dbReference type="PANTHER" id="PTHR34975">
    <property type="entry name" value="SPORE GERMINATION PROTEIN A2"/>
    <property type="match status" value="1"/>
</dbReference>
<evidence type="ECO:0000256" key="7">
    <source>
        <dbReference type="ARBA" id="ARBA00023136"/>
    </source>
</evidence>
<proteinExistence type="inferred from homology"/>
<evidence type="ECO:0000256" key="2">
    <source>
        <dbReference type="ARBA" id="ARBA00007998"/>
    </source>
</evidence>
<protein>
    <submittedName>
        <fullName evidence="9">Spore germination protein KB</fullName>
    </submittedName>
</protein>
<dbReference type="RefSeq" id="WP_084117461.1">
    <property type="nucleotide sequence ID" value="NZ_FWXH01000023.1"/>
</dbReference>